<dbReference type="Pfam" id="PF18603">
    <property type="entry name" value="LAL_C2"/>
    <property type="match status" value="1"/>
</dbReference>
<evidence type="ECO:0000313" key="7">
    <source>
        <dbReference type="Proteomes" id="UP000295781"/>
    </source>
</evidence>
<dbReference type="PANTHER" id="PTHR43585">
    <property type="entry name" value="FUMIPYRROLE BIOSYNTHESIS PROTEIN C"/>
    <property type="match status" value="1"/>
</dbReference>
<dbReference type="AlphaFoldDB" id="A0A4P2Q402"/>
<name>A0A4P2Q402_SORCE</name>
<gene>
    <name evidence="6" type="ORF">SOCEGT47_046170</name>
</gene>
<dbReference type="PROSITE" id="PS50975">
    <property type="entry name" value="ATP_GRASP"/>
    <property type="match status" value="1"/>
</dbReference>
<evidence type="ECO:0000256" key="1">
    <source>
        <dbReference type="ARBA" id="ARBA00022598"/>
    </source>
</evidence>
<dbReference type="GO" id="GO:0005524">
    <property type="term" value="F:ATP binding"/>
    <property type="evidence" value="ECO:0007669"/>
    <property type="project" value="UniProtKB-UniRule"/>
</dbReference>
<evidence type="ECO:0000256" key="4">
    <source>
        <dbReference type="PROSITE-ProRule" id="PRU00409"/>
    </source>
</evidence>
<dbReference type="SUPFAM" id="SSF56059">
    <property type="entry name" value="Glutathione synthetase ATP-binding domain-like"/>
    <property type="match status" value="1"/>
</dbReference>
<dbReference type="InterPro" id="IPR011761">
    <property type="entry name" value="ATP-grasp"/>
</dbReference>
<dbReference type="InterPro" id="IPR040570">
    <property type="entry name" value="LAL_C2"/>
</dbReference>
<accession>A0A4P2Q402</accession>
<keyword evidence="3 4" id="KW-0067">ATP-binding</keyword>
<feature type="domain" description="ATP-grasp" evidence="5">
    <location>
        <begin position="110"/>
        <end position="302"/>
    </location>
</feature>
<keyword evidence="1" id="KW-0436">Ligase</keyword>
<keyword evidence="2 4" id="KW-0547">Nucleotide-binding</keyword>
<dbReference type="PANTHER" id="PTHR43585:SF2">
    <property type="entry name" value="ATP-GRASP ENZYME FSQD"/>
    <property type="match status" value="1"/>
</dbReference>
<dbReference type="Gene3D" id="3.30.470.20">
    <property type="entry name" value="ATP-grasp fold, B domain"/>
    <property type="match status" value="1"/>
</dbReference>
<dbReference type="Pfam" id="PF13535">
    <property type="entry name" value="ATP-grasp_4"/>
    <property type="match status" value="1"/>
</dbReference>
<evidence type="ECO:0000313" key="6">
    <source>
        <dbReference type="EMBL" id="AUX24084.1"/>
    </source>
</evidence>
<evidence type="ECO:0000259" key="5">
    <source>
        <dbReference type="PROSITE" id="PS50975"/>
    </source>
</evidence>
<dbReference type="EMBL" id="CP012670">
    <property type="protein sequence ID" value="AUX24084.1"/>
    <property type="molecule type" value="Genomic_DNA"/>
</dbReference>
<organism evidence="6 7">
    <name type="scientific">Sorangium cellulosum</name>
    <name type="common">Polyangium cellulosum</name>
    <dbReference type="NCBI Taxonomy" id="56"/>
    <lineage>
        <taxon>Bacteria</taxon>
        <taxon>Pseudomonadati</taxon>
        <taxon>Myxococcota</taxon>
        <taxon>Polyangia</taxon>
        <taxon>Polyangiales</taxon>
        <taxon>Polyangiaceae</taxon>
        <taxon>Sorangium</taxon>
    </lineage>
</organism>
<dbReference type="InterPro" id="IPR052032">
    <property type="entry name" value="ATP-dep_AA_Ligase"/>
</dbReference>
<sequence length="411" mass="44821">MHILLIGGPRPMHPAVLRRARVTHVVRRSRAAAPDLAAAHARVLVVKDDERDEAIAGCAAAIDAVDRLDRVVCLHDEEQLTAAHVARALGRPFLHAPEIVARARDKRRMRDHLQAVGFEEVDSELVEGLDRLLAFAARVGFPLIIKPIDGQGSLSIHKAREERDLRRIHAELVARPGAPRYVVERFLEGEEYSVEALSEGGVHRVLAVTGKLWHDDESFVETGYVVPAAISPQRDAEIRAYVRAALTALGIQDGPTHTELKYTAEGPRLIETHTRVGGDSIAELVRLATDVDYIGLVVRQALGESVLAEVAEEPGFPRAAAVRFSLPPGEGRVERVEGVEEARRMPGVAYVEVFVAPGAWVDPRPSYPNRRVMAGAVGADREEALLRAERARDAVRLVLSPGEPPDGARGA</sequence>
<dbReference type="GO" id="GO:0016874">
    <property type="term" value="F:ligase activity"/>
    <property type="evidence" value="ECO:0007669"/>
    <property type="project" value="UniProtKB-KW"/>
</dbReference>
<evidence type="ECO:0000256" key="2">
    <source>
        <dbReference type="ARBA" id="ARBA00022741"/>
    </source>
</evidence>
<protein>
    <recommendedName>
        <fullName evidence="5">ATP-grasp domain-containing protein</fullName>
    </recommendedName>
</protein>
<dbReference type="Proteomes" id="UP000295781">
    <property type="component" value="Chromosome"/>
</dbReference>
<proteinExistence type="predicted"/>
<dbReference type="GO" id="GO:0046872">
    <property type="term" value="F:metal ion binding"/>
    <property type="evidence" value="ECO:0007669"/>
    <property type="project" value="InterPro"/>
</dbReference>
<reference evidence="6 7" key="1">
    <citation type="submission" date="2015-09" db="EMBL/GenBank/DDBJ databases">
        <title>Sorangium comparison.</title>
        <authorList>
            <person name="Zaburannyi N."/>
            <person name="Bunk B."/>
            <person name="Overmann J."/>
            <person name="Mueller R."/>
        </authorList>
    </citation>
    <scope>NUCLEOTIDE SEQUENCE [LARGE SCALE GENOMIC DNA]</scope>
    <source>
        <strain evidence="6 7">So ceGT47</strain>
    </source>
</reference>
<evidence type="ECO:0000256" key="3">
    <source>
        <dbReference type="ARBA" id="ARBA00022840"/>
    </source>
</evidence>